<dbReference type="Proteomes" id="UP001501074">
    <property type="component" value="Unassembled WGS sequence"/>
</dbReference>
<sequence length="173" mass="16753">MTRSTLDLGLLGLRVGVGATLFVHGAQKLFGWFGGGGLAGTAKGFESMGFTPGHPSALAAGLGEAGGALLVVGAATPLAASASVGAMIGAASVHTPNGFFNTEGGLEYPAVLGLAAGAIALTGPGRYSVDHLLGNRLNRGWQASLALSAAAAGGAFVVARRNKTLAAASAPAA</sequence>
<proteinExistence type="inferred from homology"/>
<keyword evidence="3" id="KW-1003">Cell membrane</keyword>
<dbReference type="Pfam" id="PF07681">
    <property type="entry name" value="DoxX"/>
    <property type="match status" value="1"/>
</dbReference>
<keyword evidence="6" id="KW-0472">Membrane</keyword>
<evidence type="ECO:0000256" key="2">
    <source>
        <dbReference type="ARBA" id="ARBA00006679"/>
    </source>
</evidence>
<evidence type="ECO:0000256" key="4">
    <source>
        <dbReference type="ARBA" id="ARBA00022692"/>
    </source>
</evidence>
<dbReference type="PANTHER" id="PTHR33452">
    <property type="entry name" value="OXIDOREDUCTASE CATD-RELATED"/>
    <property type="match status" value="1"/>
</dbReference>
<evidence type="ECO:0000256" key="3">
    <source>
        <dbReference type="ARBA" id="ARBA00022475"/>
    </source>
</evidence>
<evidence type="ECO:0000256" key="1">
    <source>
        <dbReference type="ARBA" id="ARBA00004651"/>
    </source>
</evidence>
<evidence type="ECO:0000256" key="5">
    <source>
        <dbReference type="ARBA" id="ARBA00022989"/>
    </source>
</evidence>
<evidence type="ECO:0000313" key="8">
    <source>
        <dbReference type="Proteomes" id="UP001501074"/>
    </source>
</evidence>
<dbReference type="EMBL" id="BAAAZO010000004">
    <property type="protein sequence ID" value="GAA3611344.1"/>
    <property type="molecule type" value="Genomic_DNA"/>
</dbReference>
<comment type="caution">
    <text evidence="7">The sequence shown here is derived from an EMBL/GenBank/DDBJ whole genome shotgun (WGS) entry which is preliminary data.</text>
</comment>
<keyword evidence="4" id="KW-0812">Transmembrane</keyword>
<evidence type="ECO:0000313" key="7">
    <source>
        <dbReference type="EMBL" id="GAA3611344.1"/>
    </source>
</evidence>
<gene>
    <name evidence="7" type="ORF">GCM10022223_29320</name>
</gene>
<comment type="similarity">
    <text evidence="2">Belongs to the DoxX family.</text>
</comment>
<dbReference type="InterPro" id="IPR051907">
    <property type="entry name" value="DoxX-like_oxidoreductase"/>
</dbReference>
<keyword evidence="5" id="KW-1133">Transmembrane helix</keyword>
<accession>A0ABP6ZM51</accession>
<dbReference type="PANTHER" id="PTHR33452:SF1">
    <property type="entry name" value="INNER MEMBRANE PROTEIN YPHA-RELATED"/>
    <property type="match status" value="1"/>
</dbReference>
<organism evidence="7 8">
    <name type="scientific">Kineosporia mesophila</name>
    <dbReference type="NCBI Taxonomy" id="566012"/>
    <lineage>
        <taxon>Bacteria</taxon>
        <taxon>Bacillati</taxon>
        <taxon>Actinomycetota</taxon>
        <taxon>Actinomycetes</taxon>
        <taxon>Kineosporiales</taxon>
        <taxon>Kineosporiaceae</taxon>
        <taxon>Kineosporia</taxon>
    </lineage>
</organism>
<reference evidence="8" key="1">
    <citation type="journal article" date="2019" name="Int. J. Syst. Evol. Microbiol.">
        <title>The Global Catalogue of Microorganisms (GCM) 10K type strain sequencing project: providing services to taxonomists for standard genome sequencing and annotation.</title>
        <authorList>
            <consortium name="The Broad Institute Genomics Platform"/>
            <consortium name="The Broad Institute Genome Sequencing Center for Infectious Disease"/>
            <person name="Wu L."/>
            <person name="Ma J."/>
        </authorList>
    </citation>
    <scope>NUCLEOTIDE SEQUENCE [LARGE SCALE GENOMIC DNA]</scope>
    <source>
        <strain evidence="8">JCM 16902</strain>
    </source>
</reference>
<protein>
    <submittedName>
        <fullName evidence="7">DoxX family membrane protein</fullName>
    </submittedName>
</protein>
<dbReference type="RefSeq" id="WP_231482205.1">
    <property type="nucleotide sequence ID" value="NZ_BAAAZO010000004.1"/>
</dbReference>
<keyword evidence="8" id="KW-1185">Reference proteome</keyword>
<evidence type="ECO:0000256" key="6">
    <source>
        <dbReference type="ARBA" id="ARBA00023136"/>
    </source>
</evidence>
<dbReference type="InterPro" id="IPR032808">
    <property type="entry name" value="DoxX"/>
</dbReference>
<name>A0ABP6ZM51_9ACTN</name>
<comment type="subcellular location">
    <subcellularLocation>
        <location evidence="1">Cell membrane</location>
        <topology evidence="1">Multi-pass membrane protein</topology>
    </subcellularLocation>
</comment>